<proteinExistence type="predicted"/>
<dbReference type="EMBL" id="GG750104">
    <property type="protein sequence ID" value="EGE87075.2"/>
    <property type="molecule type" value="Genomic_DNA"/>
</dbReference>
<dbReference type="AlphaFoldDB" id="F2TV12"/>
<organism evidence="1">
    <name type="scientific">Ajellomyces dermatitidis (strain ATCC 18188 / CBS 674.68)</name>
    <name type="common">Blastomyces dermatitidis</name>
    <dbReference type="NCBI Taxonomy" id="653446"/>
    <lineage>
        <taxon>Eukaryota</taxon>
        <taxon>Fungi</taxon>
        <taxon>Dikarya</taxon>
        <taxon>Ascomycota</taxon>
        <taxon>Pezizomycotina</taxon>
        <taxon>Eurotiomycetes</taxon>
        <taxon>Eurotiomycetidae</taxon>
        <taxon>Onygenales</taxon>
        <taxon>Ajellomycetaceae</taxon>
        <taxon>Blastomyces</taxon>
    </lineage>
</organism>
<dbReference type="HOGENOM" id="CLU_1119913_0_0_1"/>
<feature type="non-terminal residue" evidence="1">
    <location>
        <position position="1"/>
    </location>
</feature>
<gene>
    <name evidence="1" type="ORF">BDDG_10027</name>
</gene>
<reference evidence="1" key="1">
    <citation type="submission" date="2010-03" db="EMBL/GenBank/DDBJ databases">
        <title>Annotation of Blastomyces dermatitidis strain ATCC 18188.</title>
        <authorList>
            <consortium name="The Broad Institute Genome Sequencing Platform"/>
            <consortium name="Broad Institute Genome Sequencing Center for Infectious Disease."/>
            <person name="Cuomo C."/>
            <person name="Klein B."/>
            <person name="Sullivan T."/>
            <person name="Heitman J."/>
            <person name="Young S."/>
            <person name="Zeng Q."/>
            <person name="Gargeya S."/>
            <person name="Alvarado L."/>
            <person name="Berlin A.M."/>
            <person name="Chapman S.B."/>
            <person name="Chen Z."/>
            <person name="Freedman E."/>
            <person name="Gellesch M."/>
            <person name="Goldberg J."/>
            <person name="Griggs A."/>
            <person name="Gujja S."/>
            <person name="Heilman E."/>
            <person name="Heiman D."/>
            <person name="Howarth C."/>
            <person name="Mehta T."/>
            <person name="Neiman D."/>
            <person name="Pearson M."/>
            <person name="Roberts A."/>
            <person name="Saif S."/>
            <person name="Shea T."/>
            <person name="Shenoy N."/>
            <person name="Sisk P."/>
            <person name="Stolte C."/>
            <person name="Sykes S."/>
            <person name="White J."/>
            <person name="Yandava C."/>
            <person name="Haas B."/>
            <person name="Nusbaum C."/>
            <person name="Birren B."/>
        </authorList>
    </citation>
    <scope>NUCLEOTIDE SEQUENCE [LARGE SCALE GENOMIC DNA]</scope>
    <source>
        <strain evidence="1">ATCC 18188</strain>
    </source>
</reference>
<name>F2TV12_AJEDA</name>
<accession>F2TV12</accession>
<protein>
    <submittedName>
        <fullName evidence="1">Uncharacterized protein</fullName>
    </submittedName>
</protein>
<evidence type="ECO:0000313" key="1">
    <source>
        <dbReference type="EMBL" id="EGE87075.2"/>
    </source>
</evidence>
<feature type="non-terminal residue" evidence="1">
    <location>
        <position position="61"/>
    </location>
</feature>
<sequence>RQFQSGLDIIFDRLVRDHDHVFPLNWQGNSTRDRTLKGLAKVLPQYSGVVVRIKPTQQPRI</sequence>
<dbReference type="Proteomes" id="UP000007802">
    <property type="component" value="Unassembled WGS sequence"/>
</dbReference>